<dbReference type="Proteomes" id="UP000198649">
    <property type="component" value="Unassembled WGS sequence"/>
</dbReference>
<dbReference type="EMBL" id="FOQG01000006">
    <property type="protein sequence ID" value="SFI24928.1"/>
    <property type="molecule type" value="Genomic_DNA"/>
</dbReference>
<proteinExistence type="predicted"/>
<dbReference type="SUPFAM" id="SSF52540">
    <property type="entry name" value="P-loop containing nucleoside triphosphate hydrolases"/>
    <property type="match status" value="1"/>
</dbReference>
<dbReference type="InterPro" id="IPR027417">
    <property type="entry name" value="P-loop_NTPase"/>
</dbReference>
<dbReference type="STRING" id="1005945.SAMN05216561_106205"/>
<evidence type="ECO:0000313" key="2">
    <source>
        <dbReference type="Proteomes" id="UP000198649"/>
    </source>
</evidence>
<dbReference type="OrthoDB" id="5144031at2"/>
<keyword evidence="2" id="KW-1185">Reference proteome</keyword>
<sequence length="367" mass="41134">MSAAAGPKRKVYLHIGAPKTGTTYVQDRLSLNAKSLAAHGVHFPTRSPMLSAGLFHFRAALDLLGQDWGGPAGHAEGSWDALVRRVKRRSGTVVISHEILAPATRDAILKAKRDLAGSEIHVVYSARDLARQLPAAWQESVKQGRKWTYRRFLGRVEHGKPWFYRALDLPTVLEAWGAGIDPAHVHVVTVPPKGAPRDLLWARYCEVLGIDPAWAPRDSDRLNQSLGVAETQVIRKLNRRMDRATRREASYDGLIREMLAQNELVGRVSQPVRMPPRLQPWAEAEAQRWVEWIRASGVDVVGDVEDLRPLPLAEDVIFVNPDKVSTKQQLRIAMDALSAMTREAARRPDPDQQLISKVRTQAKRMRQ</sequence>
<evidence type="ECO:0008006" key="3">
    <source>
        <dbReference type="Google" id="ProtNLM"/>
    </source>
</evidence>
<dbReference type="AlphaFoldDB" id="A0A1I3GN51"/>
<evidence type="ECO:0000313" key="1">
    <source>
        <dbReference type="EMBL" id="SFI24928.1"/>
    </source>
</evidence>
<protein>
    <recommendedName>
        <fullName evidence="3">Sulfotransferase family protein</fullName>
    </recommendedName>
</protein>
<reference evidence="1 2" key="1">
    <citation type="submission" date="2016-10" db="EMBL/GenBank/DDBJ databases">
        <authorList>
            <person name="de Groot N.N."/>
        </authorList>
    </citation>
    <scope>NUCLEOTIDE SEQUENCE [LARGE SCALE GENOMIC DNA]</scope>
    <source>
        <strain evidence="1 2">CGMCC 1.11156</strain>
    </source>
</reference>
<organism evidence="1 2">
    <name type="scientific">Nocardioides psychrotolerans</name>
    <dbReference type="NCBI Taxonomy" id="1005945"/>
    <lineage>
        <taxon>Bacteria</taxon>
        <taxon>Bacillati</taxon>
        <taxon>Actinomycetota</taxon>
        <taxon>Actinomycetes</taxon>
        <taxon>Propionibacteriales</taxon>
        <taxon>Nocardioidaceae</taxon>
        <taxon>Nocardioides</taxon>
    </lineage>
</organism>
<accession>A0A1I3GN51</accession>
<dbReference type="RefSeq" id="WP_091112543.1">
    <property type="nucleotide sequence ID" value="NZ_BKAF01000021.1"/>
</dbReference>
<gene>
    <name evidence="1" type="ORF">SAMN05216561_106205</name>
</gene>
<name>A0A1I3GN51_9ACTN</name>